<accession>A0A4Y9G1P6</accession>
<dbReference type="InterPro" id="IPR001647">
    <property type="entry name" value="HTH_TetR"/>
</dbReference>
<dbReference type="InterPro" id="IPR009057">
    <property type="entry name" value="Homeodomain-like_sf"/>
</dbReference>
<name>A0A4Y9G1P6_9MICO</name>
<dbReference type="PANTHER" id="PTHR30055:SF238">
    <property type="entry name" value="MYCOFACTOCIN BIOSYNTHESIS TRANSCRIPTIONAL REGULATOR MFTR-RELATED"/>
    <property type="match status" value="1"/>
</dbReference>
<keyword evidence="2 4" id="KW-0238">DNA-binding</keyword>
<gene>
    <name evidence="7" type="ORF">E4U02_00255</name>
</gene>
<dbReference type="EMBL" id="SPQB01000001">
    <property type="protein sequence ID" value="TFU34731.1"/>
    <property type="molecule type" value="Genomic_DNA"/>
</dbReference>
<dbReference type="Pfam" id="PF00440">
    <property type="entry name" value="TetR_N"/>
    <property type="match status" value="1"/>
</dbReference>
<evidence type="ECO:0000256" key="2">
    <source>
        <dbReference type="ARBA" id="ARBA00023125"/>
    </source>
</evidence>
<dbReference type="PANTHER" id="PTHR30055">
    <property type="entry name" value="HTH-TYPE TRANSCRIPTIONAL REGULATOR RUTR"/>
    <property type="match status" value="1"/>
</dbReference>
<dbReference type="OrthoDB" id="956698at2"/>
<protein>
    <submittedName>
        <fullName evidence="7">TetR family transcriptional regulator</fullName>
    </submittedName>
</protein>
<dbReference type="GO" id="GO:0003700">
    <property type="term" value="F:DNA-binding transcription factor activity"/>
    <property type="evidence" value="ECO:0007669"/>
    <property type="project" value="TreeGrafter"/>
</dbReference>
<evidence type="ECO:0000313" key="8">
    <source>
        <dbReference type="Proteomes" id="UP000298358"/>
    </source>
</evidence>
<dbReference type="PROSITE" id="PS50977">
    <property type="entry name" value="HTH_TETR_2"/>
    <property type="match status" value="1"/>
</dbReference>
<keyword evidence="3" id="KW-0804">Transcription</keyword>
<feature type="region of interest" description="Disordered" evidence="5">
    <location>
        <begin position="1"/>
        <end position="21"/>
    </location>
</feature>
<evidence type="ECO:0000256" key="4">
    <source>
        <dbReference type="PROSITE-ProRule" id="PRU00335"/>
    </source>
</evidence>
<evidence type="ECO:0000313" key="7">
    <source>
        <dbReference type="EMBL" id="TFU34731.1"/>
    </source>
</evidence>
<keyword evidence="1" id="KW-0805">Transcription regulation</keyword>
<feature type="domain" description="HTH tetR-type" evidence="6">
    <location>
        <begin position="19"/>
        <end position="79"/>
    </location>
</feature>
<feature type="DNA-binding region" description="H-T-H motif" evidence="4">
    <location>
        <begin position="42"/>
        <end position="61"/>
    </location>
</feature>
<organism evidence="7 8">
    <name type="scientific">Microbacterium paludicola</name>
    <dbReference type="NCBI Taxonomy" id="300019"/>
    <lineage>
        <taxon>Bacteria</taxon>
        <taxon>Bacillati</taxon>
        <taxon>Actinomycetota</taxon>
        <taxon>Actinomycetes</taxon>
        <taxon>Micrococcales</taxon>
        <taxon>Microbacteriaceae</taxon>
        <taxon>Microbacterium</taxon>
    </lineage>
</organism>
<evidence type="ECO:0000256" key="5">
    <source>
        <dbReference type="SAM" id="MobiDB-lite"/>
    </source>
</evidence>
<evidence type="ECO:0000256" key="1">
    <source>
        <dbReference type="ARBA" id="ARBA00023015"/>
    </source>
</evidence>
<comment type="caution">
    <text evidence="7">The sequence shown here is derived from an EMBL/GenBank/DDBJ whole genome shotgun (WGS) entry which is preliminary data.</text>
</comment>
<evidence type="ECO:0000259" key="6">
    <source>
        <dbReference type="PROSITE" id="PS50977"/>
    </source>
</evidence>
<evidence type="ECO:0000256" key="3">
    <source>
        <dbReference type="ARBA" id="ARBA00023163"/>
    </source>
</evidence>
<dbReference type="GO" id="GO:0000976">
    <property type="term" value="F:transcription cis-regulatory region binding"/>
    <property type="evidence" value="ECO:0007669"/>
    <property type="project" value="TreeGrafter"/>
</dbReference>
<dbReference type="AlphaFoldDB" id="A0A4Y9G1P6"/>
<sequence length="194" mass="20313">MERAERGDVTTSRAGRPKASSREMLAEAASELFLEQGYEATSIAEIAARAGVSRSSFFNYAASKGALLWGGLDERLDALDSDLERGTPREAVREIARGLAPDALALALANAEAMGLAAELEREAALRRARIGRSVARALRRRGLDPLAADVAGAAYGGAVIAALERWALAGPGRVELATTLDAALEAIATIPVD</sequence>
<reference evidence="7 8" key="1">
    <citation type="submission" date="2019-03" db="EMBL/GenBank/DDBJ databases">
        <title>Diversity of the mouse oral microbiome.</title>
        <authorList>
            <person name="Joseph S."/>
            <person name="Aduse-Opoku J."/>
            <person name="Curtis M."/>
            <person name="Wade W."/>
            <person name="Hashim A."/>
        </authorList>
    </citation>
    <scope>NUCLEOTIDE SEQUENCE [LARGE SCALE GENOMIC DNA]</scope>
    <source>
        <strain evidence="7 8">P1012</strain>
    </source>
</reference>
<dbReference type="SUPFAM" id="SSF46689">
    <property type="entry name" value="Homeodomain-like"/>
    <property type="match status" value="1"/>
</dbReference>
<keyword evidence="8" id="KW-1185">Reference proteome</keyword>
<dbReference type="Proteomes" id="UP000298358">
    <property type="component" value="Unassembled WGS sequence"/>
</dbReference>
<dbReference type="Gene3D" id="1.10.357.10">
    <property type="entry name" value="Tetracycline Repressor, domain 2"/>
    <property type="match status" value="1"/>
</dbReference>
<proteinExistence type="predicted"/>
<dbReference type="PRINTS" id="PR00455">
    <property type="entry name" value="HTHTETR"/>
</dbReference>
<dbReference type="InterPro" id="IPR050109">
    <property type="entry name" value="HTH-type_TetR-like_transc_reg"/>
</dbReference>